<protein>
    <submittedName>
        <fullName evidence="1">Cytochrome b6-f complex subunit PetP</fullName>
    </submittedName>
</protein>
<dbReference type="EMBL" id="MF101444">
    <property type="protein sequence ID" value="ARW66858.1"/>
    <property type="molecule type" value="Genomic_DNA"/>
</dbReference>
<reference evidence="1" key="1">
    <citation type="journal article" date="2017" name="J. Phycol.">
        <title>Analysis of chloroplast genomes and a supermatrix inform reclassification of the Rhodomelaceae (Rhodophyta).</title>
        <authorList>
            <person name="Diaz-Tapia P."/>
            <person name="Maggs C.A."/>
            <person name="West J.A."/>
            <person name="Verbruggen H."/>
        </authorList>
    </citation>
    <scope>NUCLEOTIDE SEQUENCE</scope>
    <source>
        <strain evidence="1">PD1107</strain>
    </source>
</reference>
<keyword evidence="1" id="KW-0934">Plastid</keyword>
<accession>A0A1Z1MLC7</accession>
<sequence length="58" mass="7033">MQKHAIKIKFIPNKIINANQYRNLKFIGYKQITKYHIGLIIQLSNKKRVWILKYEIAF</sequence>
<organism evidence="1">
    <name type="scientific">Dipterosiphonia australica</name>
    <dbReference type="NCBI Taxonomy" id="2007208"/>
    <lineage>
        <taxon>Eukaryota</taxon>
        <taxon>Rhodophyta</taxon>
        <taxon>Florideophyceae</taxon>
        <taxon>Rhodymeniophycidae</taxon>
        <taxon>Ceramiales</taxon>
        <taxon>Rhodomelaceae</taxon>
        <taxon>Herposiphonieae</taxon>
        <taxon>Dipterosiphonia</taxon>
    </lineage>
</organism>
<geneLocation type="chloroplast" evidence="1"/>
<name>A0A1Z1MLC7_9FLOR</name>
<dbReference type="GeneID" id="33360072"/>
<gene>
    <name evidence="1" type="primary">petP</name>
</gene>
<keyword evidence="1" id="KW-0150">Chloroplast</keyword>
<dbReference type="RefSeq" id="YP_009397672.1">
    <property type="nucleotide sequence ID" value="NC_035288.1"/>
</dbReference>
<proteinExistence type="predicted"/>
<evidence type="ECO:0000313" key="1">
    <source>
        <dbReference type="EMBL" id="ARW66858.1"/>
    </source>
</evidence>
<dbReference type="AlphaFoldDB" id="A0A1Z1MLC7"/>